<dbReference type="KEGG" id="sbat:G4Z16_18440"/>
<dbReference type="Pfam" id="PF07690">
    <property type="entry name" value="MFS_1"/>
    <property type="match status" value="1"/>
</dbReference>
<dbReference type="GO" id="GO:0022857">
    <property type="term" value="F:transmembrane transporter activity"/>
    <property type="evidence" value="ECO:0007669"/>
    <property type="project" value="InterPro"/>
</dbReference>
<dbReference type="GO" id="GO:0005886">
    <property type="term" value="C:plasma membrane"/>
    <property type="evidence" value="ECO:0007669"/>
    <property type="project" value="UniProtKB-SubCell"/>
</dbReference>
<dbReference type="PANTHER" id="PTHR43124">
    <property type="entry name" value="PURINE EFFLUX PUMP PBUE"/>
    <property type="match status" value="1"/>
</dbReference>
<feature type="transmembrane region" description="Helical" evidence="6">
    <location>
        <begin position="110"/>
        <end position="131"/>
    </location>
</feature>
<feature type="transmembrane region" description="Helical" evidence="6">
    <location>
        <begin position="339"/>
        <end position="360"/>
    </location>
</feature>
<feature type="transmembrane region" description="Helical" evidence="6">
    <location>
        <begin position="278"/>
        <end position="296"/>
    </location>
</feature>
<feature type="transmembrane region" description="Helical" evidence="6">
    <location>
        <begin position="366"/>
        <end position="387"/>
    </location>
</feature>
<reference evidence="9" key="1">
    <citation type="submission" date="2020-02" db="EMBL/GenBank/DDBJ databases">
        <title>Streptomyces sp. ASO4wet.</title>
        <authorList>
            <person name="Risdian C."/>
            <person name="Landwehr W."/>
            <person name="Schupp P."/>
            <person name="Wink J."/>
        </authorList>
    </citation>
    <scope>NUCLEOTIDE SEQUENCE [LARGE SCALE GENOMIC DNA]</scope>
    <source>
        <strain evidence="9">ASO4wet</strain>
    </source>
</reference>
<evidence type="ECO:0000259" key="7">
    <source>
        <dbReference type="PROSITE" id="PS50850"/>
    </source>
</evidence>
<evidence type="ECO:0000256" key="2">
    <source>
        <dbReference type="ARBA" id="ARBA00022475"/>
    </source>
</evidence>
<evidence type="ECO:0000256" key="1">
    <source>
        <dbReference type="ARBA" id="ARBA00004651"/>
    </source>
</evidence>
<evidence type="ECO:0000256" key="6">
    <source>
        <dbReference type="SAM" id="Phobius"/>
    </source>
</evidence>
<evidence type="ECO:0000256" key="3">
    <source>
        <dbReference type="ARBA" id="ARBA00022692"/>
    </source>
</evidence>
<keyword evidence="3 6" id="KW-0812">Transmembrane</keyword>
<keyword evidence="9" id="KW-1185">Reference proteome</keyword>
<dbReference type="EMBL" id="CP048882">
    <property type="protein sequence ID" value="QPP08051.1"/>
    <property type="molecule type" value="Genomic_DNA"/>
</dbReference>
<sequence length="394" mass="40270">MTTCQERQDPPETQHLTGPPRALSVATFVSSFDRFVISPMLVLIASGLGVPLSTAVVTASGYFLAYGLSQPLWGLLSDRFGRVRIMRATLLAAAAAGVVSAVAPGMAVLAVARIAAGAFFGAVVPTSLTYVGDTVSTTWRQRALSDLMAAMALGTALATAFGGVLGHLLHWRAVFATSAACALLCSFALRKLPEPARAPVAGVGEPLRAVLRNGWALLVFGLAFVEGAVLLGTMTLLAAALQANGVSAAVAGLATAAFGVGVLGFSRLVKALSGRMPVWALMAVGGAQICLGYGMVAARIDLVVVIITALLLGGGWSFMHSSLQTWATSVVPEARGTAVAFFAASLFIGSSVAVSAAGPLAQHGQYALLFGIACVTSVPLTVTAVLCRRRRSAG</sequence>
<dbReference type="SUPFAM" id="SSF103473">
    <property type="entry name" value="MFS general substrate transporter"/>
    <property type="match status" value="1"/>
</dbReference>
<organism evidence="8 9">
    <name type="scientific">Streptomyces bathyalis</name>
    <dbReference type="NCBI Taxonomy" id="2710756"/>
    <lineage>
        <taxon>Bacteria</taxon>
        <taxon>Bacillati</taxon>
        <taxon>Actinomycetota</taxon>
        <taxon>Actinomycetes</taxon>
        <taxon>Kitasatosporales</taxon>
        <taxon>Streptomycetaceae</taxon>
        <taxon>Streptomyces</taxon>
    </lineage>
</organism>
<dbReference type="InterPro" id="IPR020846">
    <property type="entry name" value="MFS_dom"/>
</dbReference>
<dbReference type="CDD" id="cd17324">
    <property type="entry name" value="MFS_NepI_like"/>
    <property type="match status" value="1"/>
</dbReference>
<gene>
    <name evidence="8" type="ORF">G4Z16_18440</name>
</gene>
<dbReference type="AlphaFoldDB" id="A0A7T1WSY5"/>
<feature type="transmembrane region" description="Helical" evidence="6">
    <location>
        <begin position="246"/>
        <end position="266"/>
    </location>
</feature>
<accession>A0A7T1WSY5</accession>
<proteinExistence type="predicted"/>
<evidence type="ECO:0000256" key="4">
    <source>
        <dbReference type="ARBA" id="ARBA00022989"/>
    </source>
</evidence>
<evidence type="ECO:0000256" key="5">
    <source>
        <dbReference type="ARBA" id="ARBA00023136"/>
    </source>
</evidence>
<comment type="subcellular location">
    <subcellularLocation>
        <location evidence="1">Cell membrane</location>
        <topology evidence="1">Multi-pass membrane protein</topology>
    </subcellularLocation>
</comment>
<keyword evidence="5 6" id="KW-0472">Membrane</keyword>
<name>A0A7T1WSY5_9ACTN</name>
<keyword evidence="2" id="KW-1003">Cell membrane</keyword>
<feature type="transmembrane region" description="Helical" evidence="6">
    <location>
        <begin position="215"/>
        <end position="240"/>
    </location>
</feature>
<protein>
    <submittedName>
        <fullName evidence="8">MFS transporter</fullName>
    </submittedName>
</protein>
<dbReference type="InterPro" id="IPR036259">
    <property type="entry name" value="MFS_trans_sf"/>
</dbReference>
<feature type="transmembrane region" description="Helical" evidence="6">
    <location>
        <begin position="302"/>
        <end position="319"/>
    </location>
</feature>
<dbReference type="RefSeq" id="WP_197351844.1">
    <property type="nucleotide sequence ID" value="NZ_CP048882.1"/>
</dbReference>
<feature type="transmembrane region" description="Helical" evidence="6">
    <location>
        <begin position="40"/>
        <end position="64"/>
    </location>
</feature>
<keyword evidence="4 6" id="KW-1133">Transmembrane helix</keyword>
<dbReference type="PROSITE" id="PS50850">
    <property type="entry name" value="MFS"/>
    <property type="match status" value="1"/>
</dbReference>
<feature type="transmembrane region" description="Helical" evidence="6">
    <location>
        <begin position="143"/>
        <end position="165"/>
    </location>
</feature>
<dbReference type="Gene3D" id="1.20.1250.20">
    <property type="entry name" value="MFS general substrate transporter like domains"/>
    <property type="match status" value="1"/>
</dbReference>
<evidence type="ECO:0000313" key="8">
    <source>
        <dbReference type="EMBL" id="QPP08051.1"/>
    </source>
</evidence>
<dbReference type="InterPro" id="IPR011701">
    <property type="entry name" value="MFS"/>
</dbReference>
<dbReference type="Proteomes" id="UP000595046">
    <property type="component" value="Chromosome"/>
</dbReference>
<dbReference type="InterPro" id="IPR050189">
    <property type="entry name" value="MFS_Efflux_Transporters"/>
</dbReference>
<feature type="transmembrane region" description="Helical" evidence="6">
    <location>
        <begin position="85"/>
        <end position="104"/>
    </location>
</feature>
<evidence type="ECO:0000313" key="9">
    <source>
        <dbReference type="Proteomes" id="UP000595046"/>
    </source>
</evidence>
<dbReference type="PANTHER" id="PTHR43124:SF3">
    <property type="entry name" value="CHLORAMPHENICOL EFFLUX PUMP RV0191"/>
    <property type="match status" value="1"/>
</dbReference>
<feature type="domain" description="Major facilitator superfamily (MFS) profile" evidence="7">
    <location>
        <begin position="19"/>
        <end position="391"/>
    </location>
</feature>